<accession>A0A8J3BXS7</accession>
<evidence type="ECO:0000313" key="1">
    <source>
        <dbReference type="EMBL" id="GGK89353.1"/>
    </source>
</evidence>
<protein>
    <submittedName>
        <fullName evidence="1">Uncharacterized protein</fullName>
    </submittedName>
</protein>
<evidence type="ECO:0000313" key="2">
    <source>
        <dbReference type="Proteomes" id="UP000656042"/>
    </source>
</evidence>
<sequence length="158" mass="17488">MAEPHLDHPGCYRDEFHGGLVTSYEVPDGPKMLRETLCLAQTAIGAVAGVTGQHHIALLQRLVDECDRHRPLGRDGTHGDRHTRTCGCEDKQGARLVRVFTFRRWSGREESVTASSVEIAASGALVFRDGDRIVLAVSSPRDWHDLREQPEEQGHGEA</sequence>
<dbReference type="AlphaFoldDB" id="A0A8J3BXS7"/>
<organism evidence="1 2">
    <name type="scientific">Mangrovihabitans endophyticus</name>
    <dbReference type="NCBI Taxonomy" id="1751298"/>
    <lineage>
        <taxon>Bacteria</taxon>
        <taxon>Bacillati</taxon>
        <taxon>Actinomycetota</taxon>
        <taxon>Actinomycetes</taxon>
        <taxon>Micromonosporales</taxon>
        <taxon>Micromonosporaceae</taxon>
        <taxon>Mangrovihabitans</taxon>
    </lineage>
</organism>
<name>A0A8J3BXS7_9ACTN</name>
<dbReference type="EMBL" id="BMMX01000008">
    <property type="protein sequence ID" value="GGK89353.1"/>
    <property type="molecule type" value="Genomic_DNA"/>
</dbReference>
<reference evidence="1" key="2">
    <citation type="submission" date="2020-09" db="EMBL/GenBank/DDBJ databases">
        <authorList>
            <person name="Sun Q."/>
            <person name="Zhou Y."/>
        </authorList>
    </citation>
    <scope>NUCLEOTIDE SEQUENCE</scope>
    <source>
        <strain evidence="1">CGMCC 4.7299</strain>
    </source>
</reference>
<keyword evidence="2" id="KW-1185">Reference proteome</keyword>
<comment type="caution">
    <text evidence="1">The sequence shown here is derived from an EMBL/GenBank/DDBJ whole genome shotgun (WGS) entry which is preliminary data.</text>
</comment>
<dbReference type="Proteomes" id="UP000656042">
    <property type="component" value="Unassembled WGS sequence"/>
</dbReference>
<reference evidence="1" key="1">
    <citation type="journal article" date="2014" name="Int. J. Syst. Evol. Microbiol.">
        <title>Complete genome sequence of Corynebacterium casei LMG S-19264T (=DSM 44701T), isolated from a smear-ripened cheese.</title>
        <authorList>
            <consortium name="US DOE Joint Genome Institute (JGI-PGF)"/>
            <person name="Walter F."/>
            <person name="Albersmeier A."/>
            <person name="Kalinowski J."/>
            <person name="Ruckert C."/>
        </authorList>
    </citation>
    <scope>NUCLEOTIDE SEQUENCE</scope>
    <source>
        <strain evidence="1">CGMCC 4.7299</strain>
    </source>
</reference>
<gene>
    <name evidence="1" type="ORF">GCM10012284_24160</name>
</gene>
<proteinExistence type="predicted"/>